<dbReference type="EMBL" id="LT598451">
    <property type="protein sequence ID" value="SCU97376.1"/>
    <property type="molecule type" value="Genomic_DNA"/>
</dbReference>
<evidence type="ECO:0000313" key="3">
    <source>
        <dbReference type="Proteomes" id="UP000189911"/>
    </source>
</evidence>
<feature type="compositionally biased region" description="Polar residues" evidence="1">
    <location>
        <begin position="92"/>
        <end position="111"/>
    </location>
</feature>
<feature type="compositionally biased region" description="Basic and acidic residues" evidence="1">
    <location>
        <begin position="207"/>
        <end position="224"/>
    </location>
</feature>
<feature type="compositionally biased region" description="Basic and acidic residues" evidence="1">
    <location>
        <begin position="329"/>
        <end position="341"/>
    </location>
</feature>
<proteinExistence type="predicted"/>
<gene>
    <name evidence="2" type="ORF">LANO_0E15874G</name>
</gene>
<feature type="compositionally biased region" description="Polar residues" evidence="1">
    <location>
        <begin position="610"/>
        <end position="625"/>
    </location>
</feature>
<evidence type="ECO:0000256" key="1">
    <source>
        <dbReference type="SAM" id="MobiDB-lite"/>
    </source>
</evidence>
<dbReference type="Proteomes" id="UP000189911">
    <property type="component" value="Chromosome E"/>
</dbReference>
<feature type="compositionally biased region" description="Basic and acidic residues" evidence="1">
    <location>
        <begin position="452"/>
        <end position="464"/>
    </location>
</feature>
<sequence length="903" mass="100623">MSDSVGRKKSQRWVSASKGNYDGQEWDSSEDEIEDYEGHDSGVERHGTVTKLPPLPKLGYGKSSEETVQARDETAEKAHVPNVNTVDRLALQENSGNFSEESNRHSQMSGSVCSGFGYSESDEECRVSKTGYFASMIDGPGNSNSGTDISENEGDQSLTTDSSEADQKRLSDLKKNQTNPMEAHTIAETHNHSGAEQSQDSLQGPLKIDKIRGSSLESAKKELIEPLPETSSKAEKALDSQNKYPEPEETEDSPRRSSEIGKEQVERRLPYRFEEESKYIPQISSRSSSLPPAESEVNEDNSNLTGQHHSFASRSDPHRSKRSSTEGPKYTEGEVQQKQEQEQEQEQEQLQEQEQEQLQEQEQEQGQGQEQEQEQEQEQKEEEAITRSQIIPKEFVSNSTGTRQSSSSVDANPEPIRRQKPDFISSSDEYEDNASFFNQYGNNSIQSSPADNADRSPSKGEDWSPVKLRQTSKTRLKHSEENLNQTGDDDNQSFKFKNRMRDSILDSSDDDIDDDRSVLRVPKTGYYAQILKETSQSGTHDKNDDTDTDTDDISSGMGSITKSFGKFDQNSYRDTDHESNGVVETSDSETATINGSANSDQSVKAGEGSRNLNSRQSINLGKWQPNTDATRADFLGEASPQVPEGYVIDRDGQMVNLNPASIRDTRTFSTYSEAESAWNAFPTSSNITGNEDLDTIYDTKTIYDNQTIYNVPGIATNTDSLPPLPHDITGMNSSQANTITDSDSILKHLNGEKRQHSSNLRENFSIHAPGSKEIAELNSKAVPQMSLDALLQAKNKLHYAKIKELENFSSELKDYDSGLPTWINYALTNSTSDKDYIFQDYKISKHVKDAYAQADELSKKVSMTITVSNVNQNVSHLKRKVFSQSMKEKSKGLFSSIGGKKKA</sequence>
<feature type="compositionally biased region" description="Basic and acidic residues" evidence="1">
    <location>
        <begin position="252"/>
        <end position="278"/>
    </location>
</feature>
<feature type="compositionally biased region" description="Polar residues" evidence="1">
    <location>
        <begin position="556"/>
        <end position="570"/>
    </location>
</feature>
<feature type="compositionally biased region" description="Acidic residues" evidence="1">
    <location>
        <begin position="342"/>
        <end position="363"/>
    </location>
</feature>
<evidence type="ECO:0000313" key="2">
    <source>
        <dbReference type="EMBL" id="SCU97376.1"/>
    </source>
</evidence>
<accession>A0A1G4K1F9</accession>
<feature type="compositionally biased region" description="Polar residues" evidence="1">
    <location>
        <begin position="141"/>
        <end position="162"/>
    </location>
</feature>
<feature type="region of interest" description="Disordered" evidence="1">
    <location>
        <begin position="133"/>
        <end position="517"/>
    </location>
</feature>
<organism evidence="2 3">
    <name type="scientific">Lachancea nothofagi CBS 11611</name>
    <dbReference type="NCBI Taxonomy" id="1266666"/>
    <lineage>
        <taxon>Eukaryota</taxon>
        <taxon>Fungi</taxon>
        <taxon>Dikarya</taxon>
        <taxon>Ascomycota</taxon>
        <taxon>Saccharomycotina</taxon>
        <taxon>Saccharomycetes</taxon>
        <taxon>Saccharomycetales</taxon>
        <taxon>Saccharomycetaceae</taxon>
        <taxon>Lachancea</taxon>
    </lineage>
</organism>
<feature type="compositionally biased region" description="Polar residues" evidence="1">
    <location>
        <begin position="582"/>
        <end position="602"/>
    </location>
</feature>
<dbReference type="AlphaFoldDB" id="A0A1G4K1F9"/>
<dbReference type="OrthoDB" id="4081733at2759"/>
<protein>
    <submittedName>
        <fullName evidence="2">LANO_0E15874g1_1</fullName>
    </submittedName>
</protein>
<feature type="region of interest" description="Disordered" evidence="1">
    <location>
        <begin position="1"/>
        <end position="111"/>
    </location>
</feature>
<feature type="compositionally biased region" description="Basic and acidic residues" evidence="1">
    <location>
        <begin position="63"/>
        <end position="79"/>
    </location>
</feature>
<name>A0A1G4K1F9_9SACH</name>
<feature type="compositionally biased region" description="Acidic residues" evidence="1">
    <location>
        <begin position="24"/>
        <end position="35"/>
    </location>
</feature>
<keyword evidence="3" id="KW-1185">Reference proteome</keyword>
<feature type="compositionally biased region" description="Acidic residues" evidence="1">
    <location>
        <begin position="371"/>
        <end position="381"/>
    </location>
</feature>
<reference evidence="3" key="1">
    <citation type="submission" date="2016-03" db="EMBL/GenBank/DDBJ databases">
        <authorList>
            <person name="Devillers Hugo."/>
        </authorList>
    </citation>
    <scope>NUCLEOTIDE SEQUENCE [LARGE SCALE GENOMIC DNA]</scope>
</reference>
<feature type="compositionally biased region" description="Basic and acidic residues" evidence="1">
    <location>
        <begin position="165"/>
        <end position="175"/>
    </location>
</feature>
<feature type="compositionally biased region" description="Low complexity" evidence="1">
    <location>
        <begin position="397"/>
        <end position="408"/>
    </location>
</feature>
<feature type="compositionally biased region" description="Polar residues" evidence="1">
    <location>
        <begin position="435"/>
        <end position="450"/>
    </location>
</feature>
<dbReference type="PRINTS" id="PR02076">
    <property type="entry name" value="PROTEINFYV8"/>
</dbReference>
<feature type="compositionally biased region" description="Polar residues" evidence="1">
    <location>
        <begin position="300"/>
        <end position="313"/>
    </location>
</feature>
<dbReference type="InterPro" id="IPR026248">
    <property type="entry name" value="Fyv8"/>
</dbReference>
<feature type="compositionally biased region" description="Basic and acidic residues" evidence="1">
    <location>
        <begin position="36"/>
        <end position="47"/>
    </location>
</feature>
<feature type="region of interest" description="Disordered" evidence="1">
    <location>
        <begin position="531"/>
        <end position="625"/>
    </location>
</feature>